<dbReference type="OrthoDB" id="17560at2759"/>
<name>A0A7J6KJS9_PERCH</name>
<keyword evidence="2" id="KW-1185">Reference proteome</keyword>
<sequence>VRESGAKNITVKKYKETFHGFMAGRGDWSDPEQKKVSDKAIAELIAFHRQWLL</sequence>
<gene>
    <name evidence="1" type="ORF">FOL47_005564</name>
</gene>
<dbReference type="EMBL" id="JAAPAO010003069">
    <property type="protein sequence ID" value="KAF4646831.1"/>
    <property type="molecule type" value="Genomic_DNA"/>
</dbReference>
<organism evidence="1 2">
    <name type="scientific">Perkinsus chesapeaki</name>
    <name type="common">Clam parasite</name>
    <name type="synonym">Perkinsus andrewsi</name>
    <dbReference type="NCBI Taxonomy" id="330153"/>
    <lineage>
        <taxon>Eukaryota</taxon>
        <taxon>Sar</taxon>
        <taxon>Alveolata</taxon>
        <taxon>Perkinsozoa</taxon>
        <taxon>Perkinsea</taxon>
        <taxon>Perkinsida</taxon>
        <taxon>Perkinsidae</taxon>
        <taxon>Perkinsus</taxon>
    </lineage>
</organism>
<reference evidence="1 2" key="1">
    <citation type="submission" date="2020-04" db="EMBL/GenBank/DDBJ databases">
        <title>Perkinsus chesapeaki whole genome sequence.</title>
        <authorList>
            <person name="Bogema D.R."/>
        </authorList>
    </citation>
    <scope>NUCLEOTIDE SEQUENCE [LARGE SCALE GENOMIC DNA]</scope>
    <source>
        <strain evidence="1">ATCC PRA-425</strain>
    </source>
</reference>
<feature type="non-terminal residue" evidence="1">
    <location>
        <position position="1"/>
    </location>
</feature>
<evidence type="ECO:0000313" key="1">
    <source>
        <dbReference type="EMBL" id="KAF4646831.1"/>
    </source>
</evidence>
<comment type="caution">
    <text evidence="1">The sequence shown here is derived from an EMBL/GenBank/DDBJ whole genome shotgun (WGS) entry which is preliminary data.</text>
</comment>
<accession>A0A7J6KJS9</accession>
<dbReference type="AlphaFoldDB" id="A0A7J6KJS9"/>
<evidence type="ECO:0000313" key="2">
    <source>
        <dbReference type="Proteomes" id="UP000591131"/>
    </source>
</evidence>
<protein>
    <submittedName>
        <fullName evidence="1">Uncharacterized protein</fullName>
    </submittedName>
</protein>
<dbReference type="Proteomes" id="UP000591131">
    <property type="component" value="Unassembled WGS sequence"/>
</dbReference>
<proteinExistence type="predicted"/>